<name>A0A318EK20_9FIRM</name>
<organism evidence="1 2">
    <name type="scientific">Lachnotalea glycerini</name>
    <dbReference type="NCBI Taxonomy" id="1763509"/>
    <lineage>
        <taxon>Bacteria</taxon>
        <taxon>Bacillati</taxon>
        <taxon>Bacillota</taxon>
        <taxon>Clostridia</taxon>
        <taxon>Lachnospirales</taxon>
        <taxon>Lachnospiraceae</taxon>
        <taxon>Lachnotalea</taxon>
    </lineage>
</organism>
<evidence type="ECO:0000313" key="1">
    <source>
        <dbReference type="EMBL" id="PXV88431.1"/>
    </source>
</evidence>
<sequence>MKKTKNIKVEWCENFIKSTFGKIPKFAKGIETNCFFEMAEKSGLYIKGTYGSSMSKALENIAEVKIVQDDNGNYMYSTFYMK</sequence>
<dbReference type="RefSeq" id="WP_110291424.1">
    <property type="nucleotide sequence ID" value="NZ_QICS01000008.1"/>
</dbReference>
<accession>A0A318EK20</accession>
<protein>
    <submittedName>
        <fullName evidence="1">Uncharacterized protein</fullName>
    </submittedName>
</protein>
<dbReference type="EMBL" id="QICS01000008">
    <property type="protein sequence ID" value="PXV88431.1"/>
    <property type="molecule type" value="Genomic_DNA"/>
</dbReference>
<dbReference type="AlphaFoldDB" id="A0A318EK20"/>
<reference evidence="1 2" key="1">
    <citation type="submission" date="2018-05" db="EMBL/GenBank/DDBJ databases">
        <title>Genomic Encyclopedia of Type Strains, Phase IV (KMG-IV): sequencing the most valuable type-strain genomes for metagenomic binning, comparative biology and taxonomic classification.</title>
        <authorList>
            <person name="Goeker M."/>
        </authorList>
    </citation>
    <scope>NUCLEOTIDE SEQUENCE [LARGE SCALE GENOMIC DNA]</scope>
    <source>
        <strain evidence="1 2">DSM 28816</strain>
    </source>
</reference>
<proteinExistence type="predicted"/>
<dbReference type="Proteomes" id="UP000247523">
    <property type="component" value="Unassembled WGS sequence"/>
</dbReference>
<gene>
    <name evidence="1" type="ORF">C8E03_108158</name>
</gene>
<evidence type="ECO:0000313" key="2">
    <source>
        <dbReference type="Proteomes" id="UP000247523"/>
    </source>
</evidence>
<comment type="caution">
    <text evidence="1">The sequence shown here is derived from an EMBL/GenBank/DDBJ whole genome shotgun (WGS) entry which is preliminary data.</text>
</comment>